<dbReference type="Proteomes" id="UP000253065">
    <property type="component" value="Unassembled WGS sequence"/>
</dbReference>
<keyword evidence="4" id="KW-1185">Reference proteome</keyword>
<evidence type="ECO:0000313" key="4">
    <source>
        <dbReference type="Proteomes" id="UP000253065"/>
    </source>
</evidence>
<gene>
    <name evidence="2" type="ORF">DET51_104244</name>
    <name evidence="1" type="ORF">DET64_104244</name>
</gene>
<name>A0A368V3F5_MARNT</name>
<dbReference type="AlphaFoldDB" id="A0A368V3F5"/>
<proteinExistence type="predicted"/>
<protein>
    <submittedName>
        <fullName evidence="2">Uncharacterized protein</fullName>
    </submittedName>
</protein>
<reference evidence="2 3" key="1">
    <citation type="submission" date="2018-07" db="EMBL/GenBank/DDBJ databases">
        <title>Freshwater and sediment microbial communities from various areas in North America, analyzing microbe dynamics in response to fracking.</title>
        <authorList>
            <person name="Lamendella R."/>
        </authorList>
    </citation>
    <scope>NUCLEOTIDE SEQUENCE [LARGE SCALE GENOMIC DNA]</scope>
    <source>
        <strain evidence="2 3">114E</strain>
        <strain evidence="1 4">114E_o</strain>
    </source>
</reference>
<organism evidence="2 3">
    <name type="scientific">Marinobacter nauticus</name>
    <name type="common">Marinobacter hydrocarbonoclasticus</name>
    <name type="synonym">Marinobacter aquaeolei</name>
    <dbReference type="NCBI Taxonomy" id="2743"/>
    <lineage>
        <taxon>Bacteria</taxon>
        <taxon>Pseudomonadati</taxon>
        <taxon>Pseudomonadota</taxon>
        <taxon>Gammaproteobacteria</taxon>
        <taxon>Pseudomonadales</taxon>
        <taxon>Marinobacteraceae</taxon>
        <taxon>Marinobacter</taxon>
    </lineage>
</organism>
<dbReference type="EMBL" id="QNSA01000004">
    <property type="protein sequence ID" value="RBP75095.1"/>
    <property type="molecule type" value="Genomic_DNA"/>
</dbReference>
<sequence>MSWVRILDQDVMLEDLVHGNSWGQPIAHKKLEKYLAGE</sequence>
<dbReference type="Proteomes" id="UP000252795">
    <property type="component" value="Unassembled WGS sequence"/>
</dbReference>
<evidence type="ECO:0000313" key="3">
    <source>
        <dbReference type="Proteomes" id="UP000252795"/>
    </source>
</evidence>
<dbReference type="EMBL" id="QPJB01000004">
    <property type="protein sequence ID" value="RCW35626.1"/>
    <property type="molecule type" value="Genomic_DNA"/>
</dbReference>
<accession>A0A368V3F5</accession>
<evidence type="ECO:0000313" key="2">
    <source>
        <dbReference type="EMBL" id="RCW35626.1"/>
    </source>
</evidence>
<comment type="caution">
    <text evidence="2">The sequence shown here is derived from an EMBL/GenBank/DDBJ whole genome shotgun (WGS) entry which is preliminary data.</text>
</comment>
<evidence type="ECO:0000313" key="1">
    <source>
        <dbReference type="EMBL" id="RBP75095.1"/>
    </source>
</evidence>